<evidence type="ECO:0000256" key="2">
    <source>
        <dbReference type="ARBA" id="ARBA00006462"/>
    </source>
</evidence>
<comment type="caution">
    <text evidence="7">The sequence shown here is derived from an EMBL/GenBank/DDBJ whole genome shotgun (WGS) entry which is preliminary data.</text>
</comment>
<evidence type="ECO:0000256" key="4">
    <source>
        <dbReference type="ARBA" id="ARBA00022968"/>
    </source>
</evidence>
<dbReference type="InterPro" id="IPR026050">
    <property type="entry name" value="C1GALT1/C1GALT1_chp1"/>
</dbReference>
<keyword evidence="4" id="KW-0735">Signal-anchor</keyword>
<evidence type="ECO:0000256" key="3">
    <source>
        <dbReference type="ARBA" id="ARBA00022692"/>
    </source>
</evidence>
<sequence>MRRWQRPSQHPSPLAGALLLAIVFHILRSVLFFPVLSPNISPTIRSSAPAIAFISSSDPRKTALCERTWVKHLTSHIIFTSQKRNTRNTHQVHLPHDPGSLWSSFSSKALFAELYVPHHYSWYIITSDDTYVLVDDLMQDLAAFDSDEPYLAVIGPNDFEESHSKRLHSLIVVSRGAMTALWDNIHSGRNGCGVASSPHLCLDDIVMLNLKEDAHERSRYFMLNRHFSKFEINHYVRRNGRYYDGSQVSMFQSKGSGVCVRMHHIPTKFLVIILFAISCNTETCVDSYCPPGKYCQERVFPCKKPPCRPILFCLPVEENGCAQHKCPANEVCVERVEPCIAKVCKKIPSCAKPGTCDALVCPPSQHCVANPTPKCESVRQVRTSEPLDSSSIVGS</sequence>
<proteinExistence type="inferred from homology"/>
<dbReference type="Gene3D" id="3.90.550.50">
    <property type="match status" value="1"/>
</dbReference>
<gene>
    <name evidence="7" type="ORF">CYNAS_LOCUS10894</name>
</gene>
<dbReference type="GO" id="GO:0016020">
    <property type="term" value="C:membrane"/>
    <property type="evidence" value="ECO:0007669"/>
    <property type="project" value="UniProtKB-SubCell"/>
</dbReference>
<evidence type="ECO:0000256" key="6">
    <source>
        <dbReference type="ARBA" id="ARBA00023136"/>
    </source>
</evidence>
<evidence type="ECO:0000313" key="8">
    <source>
        <dbReference type="Proteomes" id="UP001176961"/>
    </source>
</evidence>
<comment type="similarity">
    <text evidence="2">Belongs to the glycosyltransferase 31 family. Beta3-Gal-T subfamily.</text>
</comment>
<evidence type="ECO:0000256" key="5">
    <source>
        <dbReference type="ARBA" id="ARBA00022989"/>
    </source>
</evidence>
<dbReference type="PANTHER" id="PTHR23033">
    <property type="entry name" value="BETA1,3-GALACTOSYLTRANSFERASE"/>
    <property type="match status" value="1"/>
</dbReference>
<comment type="subcellular location">
    <subcellularLocation>
        <location evidence="1">Membrane</location>
        <topology evidence="1">Single-pass type II membrane protein</topology>
    </subcellularLocation>
</comment>
<evidence type="ECO:0000313" key="7">
    <source>
        <dbReference type="EMBL" id="CAJ0598911.1"/>
    </source>
</evidence>
<name>A0AA36M5N9_CYLNA</name>
<dbReference type="Proteomes" id="UP001176961">
    <property type="component" value="Unassembled WGS sequence"/>
</dbReference>
<keyword evidence="5" id="KW-1133">Transmembrane helix</keyword>
<dbReference type="EMBL" id="CATQJL010000223">
    <property type="protein sequence ID" value="CAJ0598911.1"/>
    <property type="molecule type" value="Genomic_DNA"/>
</dbReference>
<accession>A0AA36M5N9</accession>
<organism evidence="7 8">
    <name type="scientific">Cylicocyclus nassatus</name>
    <name type="common">Nematode worm</name>
    <dbReference type="NCBI Taxonomy" id="53992"/>
    <lineage>
        <taxon>Eukaryota</taxon>
        <taxon>Metazoa</taxon>
        <taxon>Ecdysozoa</taxon>
        <taxon>Nematoda</taxon>
        <taxon>Chromadorea</taxon>
        <taxon>Rhabditida</taxon>
        <taxon>Rhabditina</taxon>
        <taxon>Rhabditomorpha</taxon>
        <taxon>Strongyloidea</taxon>
        <taxon>Strongylidae</taxon>
        <taxon>Cylicocyclus</taxon>
    </lineage>
</organism>
<keyword evidence="8" id="KW-1185">Reference proteome</keyword>
<reference evidence="7" key="1">
    <citation type="submission" date="2023-07" db="EMBL/GenBank/DDBJ databases">
        <authorList>
            <consortium name="CYATHOMIX"/>
        </authorList>
    </citation>
    <scope>NUCLEOTIDE SEQUENCE</scope>
    <source>
        <strain evidence="7">N/A</strain>
    </source>
</reference>
<keyword evidence="3" id="KW-0812">Transmembrane</keyword>
<keyword evidence="6" id="KW-0472">Membrane</keyword>
<evidence type="ECO:0000256" key="1">
    <source>
        <dbReference type="ARBA" id="ARBA00004606"/>
    </source>
</evidence>
<protein>
    <submittedName>
        <fullName evidence="7">Uncharacterized protein</fullName>
    </submittedName>
</protein>
<dbReference type="AlphaFoldDB" id="A0AA36M5N9"/>